<dbReference type="InterPro" id="IPR036397">
    <property type="entry name" value="RNaseH_sf"/>
</dbReference>
<evidence type="ECO:0000259" key="1">
    <source>
        <dbReference type="Pfam" id="PF13456"/>
    </source>
</evidence>
<dbReference type="PANTHER" id="PTHR47074">
    <property type="entry name" value="BNAC02G40300D PROTEIN"/>
    <property type="match status" value="1"/>
</dbReference>
<protein>
    <submittedName>
        <fullName evidence="3">PREDICTED: ribonuclease</fullName>
    </submittedName>
</protein>
<dbReference type="Pfam" id="PF13456">
    <property type="entry name" value="RVT_3"/>
    <property type="match status" value="1"/>
</dbReference>
<dbReference type="EMBL" id="JAJFAZ020000008">
    <property type="protein sequence ID" value="KAI5311774.1"/>
    <property type="molecule type" value="Genomic_DNA"/>
</dbReference>
<evidence type="ECO:0000313" key="2">
    <source>
        <dbReference type="EMBL" id="KAI5311774.1"/>
    </source>
</evidence>
<reference evidence="2 5" key="3">
    <citation type="journal article" date="2022" name="G3 (Bethesda)">
        <title>Whole-genome sequence and methylome profiling of the almond [Prunus dulcis (Mill.) D.A. Webb] cultivar 'Nonpareil'.</title>
        <authorList>
            <person name="D'Amico-Willman K.M."/>
            <person name="Ouma W.Z."/>
            <person name="Meulia T."/>
            <person name="Sideli G.M."/>
            <person name="Gradziel T.M."/>
            <person name="Fresnedo-Ramirez J."/>
        </authorList>
    </citation>
    <scope>NUCLEOTIDE SEQUENCE [LARGE SCALE GENOMIC DNA]</scope>
    <source>
        <strain evidence="2">Clone GOH B32 T37-40</strain>
    </source>
</reference>
<gene>
    <name evidence="3" type="ORF">ALMOND_2B018900</name>
    <name evidence="2" type="ORF">L3X38_040947</name>
</gene>
<dbReference type="InterPro" id="IPR002156">
    <property type="entry name" value="RNaseH_domain"/>
</dbReference>
<name>A0A5E4EL77_PRUDU</name>
<feature type="domain" description="RNase H type-1" evidence="1">
    <location>
        <begin position="7"/>
        <end position="129"/>
    </location>
</feature>
<dbReference type="GO" id="GO:0004523">
    <property type="term" value="F:RNA-DNA hybrid ribonuclease activity"/>
    <property type="evidence" value="ECO:0007669"/>
    <property type="project" value="InterPro"/>
</dbReference>
<evidence type="ECO:0000313" key="5">
    <source>
        <dbReference type="Proteomes" id="UP001054821"/>
    </source>
</evidence>
<dbReference type="Gramene" id="VVA16152">
    <property type="protein sequence ID" value="VVA16152"/>
    <property type="gene ID" value="Prudul26B018900"/>
</dbReference>
<dbReference type="Gene3D" id="3.30.420.10">
    <property type="entry name" value="Ribonuclease H-like superfamily/Ribonuclease H"/>
    <property type="match status" value="1"/>
</dbReference>
<proteinExistence type="predicted"/>
<dbReference type="PANTHER" id="PTHR47074:SF79">
    <property type="entry name" value="PUTATIVE-RELATED"/>
    <property type="match status" value="1"/>
</dbReference>
<dbReference type="AlphaFoldDB" id="A0A5E4EL77"/>
<organism evidence="3 4">
    <name type="scientific">Prunus dulcis</name>
    <name type="common">Almond</name>
    <name type="synonym">Amygdalus dulcis</name>
    <dbReference type="NCBI Taxonomy" id="3755"/>
    <lineage>
        <taxon>Eukaryota</taxon>
        <taxon>Viridiplantae</taxon>
        <taxon>Streptophyta</taxon>
        <taxon>Embryophyta</taxon>
        <taxon>Tracheophyta</taxon>
        <taxon>Spermatophyta</taxon>
        <taxon>Magnoliopsida</taxon>
        <taxon>eudicotyledons</taxon>
        <taxon>Gunneridae</taxon>
        <taxon>Pentapetalae</taxon>
        <taxon>rosids</taxon>
        <taxon>fabids</taxon>
        <taxon>Rosales</taxon>
        <taxon>Rosaceae</taxon>
        <taxon>Amygdaloideae</taxon>
        <taxon>Amygdaleae</taxon>
        <taxon>Prunus</taxon>
    </lineage>
</organism>
<evidence type="ECO:0000313" key="3">
    <source>
        <dbReference type="EMBL" id="VVA16152.1"/>
    </source>
</evidence>
<sequence length="145" mass="15826">MRHLKINLDGAWNATTKSGGVGVVIRDLAGAFIAGRARKFDNVFSSLKSEALTAREGVVLAVERGLTNICFESDSLQMFTAFGCSSFDRSFIGHILENSKFLLLQITGEGFTHVCQTTNEAAHHIARFALHLVNTHLLVRGTSTF</sequence>
<accession>A0A5E4EL77</accession>
<dbReference type="SUPFAM" id="SSF53098">
    <property type="entry name" value="Ribonuclease H-like"/>
    <property type="match status" value="1"/>
</dbReference>
<dbReference type="EMBL" id="CABIKO010000017">
    <property type="protein sequence ID" value="VVA16152.1"/>
    <property type="molecule type" value="Genomic_DNA"/>
</dbReference>
<evidence type="ECO:0000313" key="4">
    <source>
        <dbReference type="Proteomes" id="UP000327085"/>
    </source>
</evidence>
<dbReference type="CDD" id="cd06222">
    <property type="entry name" value="RNase_H_like"/>
    <property type="match status" value="1"/>
</dbReference>
<dbReference type="Proteomes" id="UP000327085">
    <property type="component" value="Chromosome 1"/>
</dbReference>
<dbReference type="InParanoid" id="A0A5E4EL77"/>
<dbReference type="InterPro" id="IPR012337">
    <property type="entry name" value="RNaseH-like_sf"/>
</dbReference>
<dbReference type="OMA" id="HMELEAM"/>
<dbReference type="InterPro" id="IPR052929">
    <property type="entry name" value="RNase_H-like_EbsB-rel"/>
</dbReference>
<keyword evidence="5" id="KW-1185">Reference proteome</keyword>
<dbReference type="InterPro" id="IPR044730">
    <property type="entry name" value="RNase_H-like_dom_plant"/>
</dbReference>
<dbReference type="GO" id="GO:0003676">
    <property type="term" value="F:nucleic acid binding"/>
    <property type="evidence" value="ECO:0007669"/>
    <property type="project" value="InterPro"/>
</dbReference>
<dbReference type="Proteomes" id="UP001054821">
    <property type="component" value="Chromosome 8"/>
</dbReference>
<reference evidence="3" key="1">
    <citation type="submission" date="2019-07" db="EMBL/GenBank/DDBJ databases">
        <authorList>
            <person name="Alioto T."/>
            <person name="Alioto T."/>
            <person name="Gomez Garrido J."/>
        </authorList>
    </citation>
    <scope>NUCLEOTIDE SEQUENCE</scope>
</reference>
<reference evidence="4" key="2">
    <citation type="journal article" date="2020" name="Plant J.">
        <title>Transposons played a major role in the diversification between the closely related almond and peach genomes: results from the almond genome sequence.</title>
        <authorList>
            <person name="Alioto T."/>
            <person name="Alexiou K.G."/>
            <person name="Bardil A."/>
            <person name="Barteri F."/>
            <person name="Castanera R."/>
            <person name="Cruz F."/>
            <person name="Dhingra A."/>
            <person name="Duval H."/>
            <person name="Fernandez I Marti A."/>
            <person name="Frias L."/>
            <person name="Galan B."/>
            <person name="Garcia J.L."/>
            <person name="Howad W."/>
            <person name="Gomez-Garrido J."/>
            <person name="Gut M."/>
            <person name="Julca I."/>
            <person name="Morata J."/>
            <person name="Puigdomenech P."/>
            <person name="Ribeca P."/>
            <person name="Rubio Cabetas M.J."/>
            <person name="Vlasova A."/>
            <person name="Wirthensohn M."/>
            <person name="Garcia-Mas J."/>
            <person name="Gabaldon T."/>
            <person name="Casacuberta J.M."/>
            <person name="Arus P."/>
        </authorList>
    </citation>
    <scope>NUCLEOTIDE SEQUENCE [LARGE SCALE GENOMIC DNA]</scope>
    <source>
        <strain evidence="4">cv. Texas</strain>
    </source>
</reference>